<organism evidence="3">
    <name type="scientific">Vibrio sp. HB236076</name>
    <dbReference type="NCBI Taxonomy" id="3232307"/>
    <lineage>
        <taxon>Bacteria</taxon>
        <taxon>Pseudomonadati</taxon>
        <taxon>Pseudomonadota</taxon>
        <taxon>Gammaproteobacteria</taxon>
        <taxon>Vibrionales</taxon>
        <taxon>Vibrionaceae</taxon>
        <taxon>Vibrio</taxon>
    </lineage>
</organism>
<dbReference type="PROSITE" id="PS50887">
    <property type="entry name" value="GGDEF"/>
    <property type="match status" value="1"/>
</dbReference>
<reference evidence="3" key="1">
    <citation type="submission" date="2024-07" db="EMBL/GenBank/DDBJ databases">
        <title>Genome Analysis of a Potential Novel Vibrio Species Secreting pH- and Thermo-stable Alginate Lyase and its Application in Producing Alginate Oligosaccharides.</title>
        <authorList>
            <person name="Huang H."/>
            <person name="Bao K."/>
        </authorList>
    </citation>
    <scope>NUCLEOTIDE SEQUENCE</scope>
    <source>
        <strain evidence="3">HB236076</strain>
    </source>
</reference>
<feature type="transmembrane region" description="Helical" evidence="1">
    <location>
        <begin position="274"/>
        <end position="294"/>
    </location>
</feature>
<protein>
    <submittedName>
        <fullName evidence="3">Diguanylate cyclase</fullName>
        <ecNumber evidence="3">2.7.7.65</ecNumber>
    </submittedName>
</protein>
<name>A0AB39H8W2_9VIBR</name>
<keyword evidence="1" id="KW-1133">Transmembrane helix</keyword>
<dbReference type="InterPro" id="IPR043128">
    <property type="entry name" value="Rev_trsase/Diguanyl_cyclase"/>
</dbReference>
<dbReference type="InterPro" id="IPR033462">
    <property type="entry name" value="Cache_3-Cache_2"/>
</dbReference>
<dbReference type="EMBL" id="CP162601">
    <property type="protein sequence ID" value="XDK24402.1"/>
    <property type="molecule type" value="Genomic_DNA"/>
</dbReference>
<dbReference type="Pfam" id="PF00990">
    <property type="entry name" value="GGDEF"/>
    <property type="match status" value="1"/>
</dbReference>
<evidence type="ECO:0000256" key="1">
    <source>
        <dbReference type="SAM" id="Phobius"/>
    </source>
</evidence>
<dbReference type="PANTHER" id="PTHR46663">
    <property type="entry name" value="DIGUANYLATE CYCLASE DGCT-RELATED"/>
    <property type="match status" value="1"/>
</dbReference>
<dbReference type="CDD" id="cd12912">
    <property type="entry name" value="PDC2_MCP_like"/>
    <property type="match status" value="1"/>
</dbReference>
<keyword evidence="1" id="KW-0472">Membrane</keyword>
<accession>A0AB39H8W2</accession>
<evidence type="ECO:0000259" key="2">
    <source>
        <dbReference type="PROSITE" id="PS50887"/>
    </source>
</evidence>
<keyword evidence="1" id="KW-0812">Transmembrane</keyword>
<dbReference type="SMART" id="SM00267">
    <property type="entry name" value="GGDEF"/>
    <property type="match status" value="1"/>
</dbReference>
<keyword evidence="3" id="KW-0548">Nucleotidyltransferase</keyword>
<dbReference type="InterPro" id="IPR029787">
    <property type="entry name" value="Nucleotide_cyclase"/>
</dbReference>
<dbReference type="SUPFAM" id="SSF55073">
    <property type="entry name" value="Nucleotide cyclase"/>
    <property type="match status" value="1"/>
</dbReference>
<dbReference type="InterPro" id="IPR052163">
    <property type="entry name" value="DGC-Regulatory_Protein"/>
</dbReference>
<dbReference type="CDD" id="cd01949">
    <property type="entry name" value="GGDEF"/>
    <property type="match status" value="1"/>
</dbReference>
<dbReference type="GO" id="GO:0052621">
    <property type="term" value="F:diguanylate cyclase activity"/>
    <property type="evidence" value="ECO:0007669"/>
    <property type="project" value="UniProtKB-EC"/>
</dbReference>
<evidence type="ECO:0000313" key="3">
    <source>
        <dbReference type="EMBL" id="XDK24402.1"/>
    </source>
</evidence>
<dbReference type="PANTHER" id="PTHR46663:SF3">
    <property type="entry name" value="SLL0267 PROTEIN"/>
    <property type="match status" value="1"/>
</dbReference>
<dbReference type="NCBIfam" id="TIGR00254">
    <property type="entry name" value="GGDEF"/>
    <property type="match status" value="1"/>
</dbReference>
<dbReference type="Pfam" id="PF17201">
    <property type="entry name" value="Cache_3-Cache_2"/>
    <property type="match status" value="1"/>
</dbReference>
<dbReference type="EC" id="2.7.7.65" evidence="3"/>
<dbReference type="AlphaFoldDB" id="A0AB39H8W2"/>
<dbReference type="Gene3D" id="6.10.340.10">
    <property type="match status" value="1"/>
</dbReference>
<dbReference type="InterPro" id="IPR000160">
    <property type="entry name" value="GGDEF_dom"/>
</dbReference>
<feature type="domain" description="GGDEF" evidence="2">
    <location>
        <begin position="383"/>
        <end position="524"/>
    </location>
</feature>
<dbReference type="Gene3D" id="3.30.70.270">
    <property type="match status" value="1"/>
</dbReference>
<dbReference type="KEGG" id="vih:AB0763_09255"/>
<sequence length="524" mass="58395">MKLRYLFVTIFCLLAMLPMMMFWLWPYSKALDSELNDVRERHLVIAQNLSGAFERYYRDVTSVFNVLGLQQSSQLKSANMKYLLSSYYFDLIVKTDDNGVVVQCLFDGDRGCPARLSASIMAHARVSLQPKTVSVSTVTRDDELNTGPILLVVKPSGSHWLIGYLSTQYIVEMGKKVAFGEKGHAAIVDQAGNVLAHPLDSWVASGKNIAKVSAVQKMLAGQTGVTEFYSPALKDDMVAGFTQVSNAGWGVMVPQPKSELKAKAAAIDKTAGTVMFIGLLLALVIVIPVSVFLIRPLERFLLSIKSIEQGKTKAPVDFATSRWTPTEIKQLKYAFAELMENVQSNQKAIAELAFIDCVSGLPNRAYFETLTMKALADLCPERDIAAMVFIDFDDFKKVNDNYGHRVGDKLLKLFSQELAWQCSHSMNPTLNYYDNLPDIIPTRLGGDEFALFIHRMKSTEQIHQLVEQITQAVFTEYAIDDDLAITLSGSVGLALYPEQGRNFDTLIKLSDLVMYQNKARRKSA</sequence>
<dbReference type="Gene3D" id="3.30.450.20">
    <property type="entry name" value="PAS domain"/>
    <property type="match status" value="1"/>
</dbReference>
<dbReference type="RefSeq" id="WP_306100460.1">
    <property type="nucleotide sequence ID" value="NZ_CP162601.1"/>
</dbReference>
<keyword evidence="3" id="KW-0808">Transferase</keyword>
<proteinExistence type="predicted"/>
<gene>
    <name evidence="3" type="ORF">AB0763_09255</name>
</gene>